<feature type="compositionally biased region" description="Acidic residues" evidence="2">
    <location>
        <begin position="38"/>
        <end position="47"/>
    </location>
</feature>
<comment type="caution">
    <text evidence="4">The sequence shown here is derived from an EMBL/GenBank/DDBJ whole genome shotgun (WGS) entry which is preliminary data.</text>
</comment>
<organism evidence="4 5">
    <name type="scientific">Basidiobolus ranarum</name>
    <dbReference type="NCBI Taxonomy" id="34480"/>
    <lineage>
        <taxon>Eukaryota</taxon>
        <taxon>Fungi</taxon>
        <taxon>Fungi incertae sedis</taxon>
        <taxon>Zoopagomycota</taxon>
        <taxon>Entomophthoromycotina</taxon>
        <taxon>Basidiobolomycetes</taxon>
        <taxon>Basidiobolales</taxon>
        <taxon>Basidiobolaceae</taxon>
        <taxon>Basidiobolus</taxon>
    </lineage>
</organism>
<name>A0ABR2X2Z4_9FUNG</name>
<sequence length="424" mass="50301">MAARSTIGSKGEFRTERVKVTRYFPGKAPQGADLESSSSEEEEEVEENITLTTSNIQFTEPVQNVSVTDDRRLRRLKARKENIEENSDEEPVNHRNHIPNETKEEEESEDEETIVRRRALLRERIRRQQEEEEAEEEEDREDVDRQELVEKENSSESSSEYETDSEEEEETFVKPMLKPVFIPKVHRVTVNEKEILEKEEEEMLKEKELELETRKKESRQMVAEEIRREMEDSGDDDENLRPPDIDDTDGLDEEAEYEAWKLRELQRVKRDKEERLVVEKERAEIERRRAMPEKQRWAEDMAYVREQKENKKKERGKPIFMQKYFHKGAFYVEEGGKVLERDFAEPTPDEIRNKETLPKVLQVKNFGRTGQTKYTHLVDQDTSSKDAPWFQNTELTKRNISKMGGMHDDFDKPTSKKNKHSSDR</sequence>
<feature type="coiled-coil region" evidence="1">
    <location>
        <begin position="190"/>
        <end position="217"/>
    </location>
</feature>
<feature type="compositionally biased region" description="Basic and acidic residues" evidence="2">
    <location>
        <begin position="142"/>
        <end position="154"/>
    </location>
</feature>
<feature type="compositionally biased region" description="Acidic residues" evidence="2">
    <location>
        <begin position="159"/>
        <end position="170"/>
    </location>
</feature>
<gene>
    <name evidence="4" type="ORF">K7432_001482</name>
</gene>
<dbReference type="Pfam" id="PF06991">
    <property type="entry name" value="MFAP1"/>
    <property type="match status" value="1"/>
</dbReference>
<feature type="compositionally biased region" description="Polar residues" evidence="2">
    <location>
        <begin position="49"/>
        <end position="67"/>
    </location>
</feature>
<feature type="compositionally biased region" description="Acidic residues" evidence="2">
    <location>
        <begin position="103"/>
        <end position="112"/>
    </location>
</feature>
<dbReference type="PANTHER" id="PTHR15327">
    <property type="entry name" value="MICROFIBRIL-ASSOCIATED PROTEIN"/>
    <property type="match status" value="1"/>
</dbReference>
<feature type="compositionally biased region" description="Basic and acidic residues" evidence="2">
    <location>
        <begin position="405"/>
        <end position="424"/>
    </location>
</feature>
<evidence type="ECO:0000313" key="4">
    <source>
        <dbReference type="EMBL" id="KAK9768132.1"/>
    </source>
</evidence>
<dbReference type="EMBL" id="JASJQH010000033">
    <property type="protein sequence ID" value="KAK9768132.1"/>
    <property type="molecule type" value="Genomic_DNA"/>
</dbReference>
<evidence type="ECO:0000256" key="1">
    <source>
        <dbReference type="SAM" id="Coils"/>
    </source>
</evidence>
<protein>
    <recommendedName>
        <fullName evidence="3">Micro-fibrillar-associated protein 1 C-terminal domain-containing protein</fullName>
    </recommendedName>
</protein>
<dbReference type="Proteomes" id="UP001479436">
    <property type="component" value="Unassembled WGS sequence"/>
</dbReference>
<feature type="region of interest" description="Disordered" evidence="2">
    <location>
        <begin position="1"/>
        <end position="114"/>
    </location>
</feature>
<evidence type="ECO:0000313" key="5">
    <source>
        <dbReference type="Proteomes" id="UP001479436"/>
    </source>
</evidence>
<feature type="domain" description="Micro-fibrillar-associated protein 1 C-terminal" evidence="3">
    <location>
        <begin position="166"/>
        <end position="382"/>
    </location>
</feature>
<keyword evidence="5" id="KW-1185">Reference proteome</keyword>
<evidence type="ECO:0000259" key="3">
    <source>
        <dbReference type="Pfam" id="PF06991"/>
    </source>
</evidence>
<accession>A0ABR2X2Z4</accession>
<feature type="region of interest" description="Disordered" evidence="2">
    <location>
        <begin position="379"/>
        <end position="424"/>
    </location>
</feature>
<dbReference type="InterPro" id="IPR009730">
    <property type="entry name" value="MFAP1_C"/>
</dbReference>
<feature type="compositionally biased region" description="Acidic residues" evidence="2">
    <location>
        <begin position="130"/>
        <end position="141"/>
    </location>
</feature>
<feature type="region of interest" description="Disordered" evidence="2">
    <location>
        <begin position="126"/>
        <end position="172"/>
    </location>
</feature>
<keyword evidence="1" id="KW-0175">Coiled coil</keyword>
<dbReference type="InterPro" id="IPR033194">
    <property type="entry name" value="MFAP1"/>
</dbReference>
<proteinExistence type="predicted"/>
<evidence type="ECO:0000256" key="2">
    <source>
        <dbReference type="SAM" id="MobiDB-lite"/>
    </source>
</evidence>
<reference evidence="4 5" key="1">
    <citation type="submission" date="2023-04" db="EMBL/GenBank/DDBJ databases">
        <title>Genome of Basidiobolus ranarum AG-B5.</title>
        <authorList>
            <person name="Stajich J.E."/>
            <person name="Carter-House D."/>
            <person name="Gryganskyi A."/>
        </authorList>
    </citation>
    <scope>NUCLEOTIDE SEQUENCE [LARGE SCALE GENOMIC DNA]</scope>
    <source>
        <strain evidence="4 5">AG-B5</strain>
    </source>
</reference>
<feature type="region of interest" description="Disordered" evidence="2">
    <location>
        <begin position="227"/>
        <end position="253"/>
    </location>
</feature>